<dbReference type="Gene3D" id="1.20.58.1520">
    <property type="match status" value="1"/>
</dbReference>
<name>T0L7P9_9MICR</name>
<dbReference type="VEuPathDB" id="MicrosporidiaDB:NAPIS_ORF01948"/>
<dbReference type="HOGENOM" id="CLU_051701_0_0_1"/>
<sequence length="409" mass="49336">MNTIIDTITHKLHTLHSILSSILPIEFITQCPFEHYSEKINRIYNFIDLIIKESQEEQKKFRDNLKKHQEYEINLYKDLIFDLQHDLSFNNDSLINKIYNSMPLLNKIDINSNINECSDDLNFIYNRKDLILDDYKNFYDMILSNYNLQEKNRLKYYKKIKIFKDKLNLIMDLDINDKLNNINKQYKELKKFAFYIDDLNNQNINFLSLDYKNSITNSKVHITNADKSQTFIVKDLLDYNNLSDEHFDKLYMYRAYLDEQYNLKLEEIYTYNVKILNNLLLLFNLPAEKYDMTDEGIKNLKKRINSLKMKESFYVKITDLINKRSNLIQMMNEFEIIASDPKRLFKSSFQLNKEEKFRKNAVPNLIRIENEIISKINEYKLQFGDFIYKGEKYEDILKKENSNRIMNKT</sequence>
<evidence type="ECO:0000313" key="1">
    <source>
        <dbReference type="EMBL" id="EQB60483.1"/>
    </source>
</evidence>
<evidence type="ECO:0000313" key="2">
    <source>
        <dbReference type="Proteomes" id="UP000053780"/>
    </source>
</evidence>
<dbReference type="AlphaFoldDB" id="T0L7P9"/>
<proteinExistence type="predicted"/>
<feature type="non-terminal residue" evidence="1">
    <location>
        <position position="409"/>
    </location>
</feature>
<protein>
    <submittedName>
        <fullName evidence="1">Uncharacterized protein</fullName>
    </submittedName>
</protein>
<gene>
    <name evidence="1" type="ORF">NAPIS_ORF01948</name>
</gene>
<reference evidence="1 2" key="1">
    <citation type="journal article" date="2013" name="BMC Genomics">
        <title>Genome sequencing and comparative genomics of honey bee microsporidia, Nosema apis reveal novel insights into host-parasite interactions.</title>
        <authorList>
            <person name="Chen Yp."/>
            <person name="Pettis J.S."/>
            <person name="Zhao Y."/>
            <person name="Liu X."/>
            <person name="Tallon L.J."/>
            <person name="Sadzewicz L.D."/>
            <person name="Li R."/>
            <person name="Zheng H."/>
            <person name="Huang S."/>
            <person name="Zhang X."/>
            <person name="Hamilton M.C."/>
            <person name="Pernal S.F."/>
            <person name="Melathopoulos A.P."/>
            <person name="Yan X."/>
            <person name="Evans J.D."/>
        </authorList>
    </citation>
    <scope>NUCLEOTIDE SEQUENCE [LARGE SCALE GENOMIC DNA]</scope>
    <source>
        <strain evidence="1 2">BRL 01</strain>
    </source>
</reference>
<dbReference type="Proteomes" id="UP000053780">
    <property type="component" value="Unassembled WGS sequence"/>
</dbReference>
<accession>T0L7P9</accession>
<organism evidence="1 2">
    <name type="scientific">Vairimorpha apis BRL 01</name>
    <dbReference type="NCBI Taxonomy" id="1037528"/>
    <lineage>
        <taxon>Eukaryota</taxon>
        <taxon>Fungi</taxon>
        <taxon>Fungi incertae sedis</taxon>
        <taxon>Microsporidia</taxon>
        <taxon>Nosematidae</taxon>
        <taxon>Vairimorpha</taxon>
    </lineage>
</organism>
<dbReference type="Pfam" id="PF03999">
    <property type="entry name" value="MAP65_ASE1"/>
    <property type="match status" value="1"/>
</dbReference>
<dbReference type="OrthoDB" id="642895at2759"/>
<dbReference type="EMBL" id="KE647282">
    <property type="protein sequence ID" value="EQB60483.1"/>
    <property type="molecule type" value="Genomic_DNA"/>
</dbReference>
<keyword evidence="2" id="KW-1185">Reference proteome</keyword>